<keyword evidence="1" id="KW-0378">Hydrolase</keyword>
<name>A0ABU6DHD3_9BACL</name>
<dbReference type="SUPFAM" id="SSF63817">
    <property type="entry name" value="Sortase"/>
    <property type="match status" value="1"/>
</dbReference>
<evidence type="ECO:0000313" key="3">
    <source>
        <dbReference type="Proteomes" id="UP001355653"/>
    </source>
</evidence>
<comment type="caution">
    <text evidence="2">The sequence shown here is derived from an EMBL/GenBank/DDBJ whole genome shotgun (WGS) entry which is preliminary data.</text>
</comment>
<gene>
    <name evidence="2" type="ORF">P5G65_23075</name>
</gene>
<dbReference type="EMBL" id="JAROBY010000040">
    <property type="protein sequence ID" value="MEB4796790.1"/>
    <property type="molecule type" value="Genomic_DNA"/>
</dbReference>
<evidence type="ECO:0000256" key="1">
    <source>
        <dbReference type="ARBA" id="ARBA00022801"/>
    </source>
</evidence>
<organism evidence="2 3">
    <name type="scientific">Paenibacillus chondroitinus</name>
    <dbReference type="NCBI Taxonomy" id="59842"/>
    <lineage>
        <taxon>Bacteria</taxon>
        <taxon>Bacillati</taxon>
        <taxon>Bacillota</taxon>
        <taxon>Bacilli</taxon>
        <taxon>Bacillales</taxon>
        <taxon>Paenibacillaceae</taxon>
        <taxon>Paenibacillus</taxon>
    </lineage>
</organism>
<dbReference type="NCBIfam" id="TIGR01076">
    <property type="entry name" value="sortase_fam"/>
    <property type="match status" value="1"/>
</dbReference>
<reference evidence="2 3" key="1">
    <citation type="submission" date="2023-03" db="EMBL/GenBank/DDBJ databases">
        <title>Bacillus Genome Sequencing.</title>
        <authorList>
            <person name="Dunlap C."/>
        </authorList>
    </citation>
    <scope>NUCLEOTIDE SEQUENCE [LARGE SCALE GENOMIC DNA]</scope>
    <source>
        <strain evidence="2 3">NRS-1351</strain>
    </source>
</reference>
<dbReference type="InterPro" id="IPR042000">
    <property type="entry name" value="Sortase_D_2"/>
</dbReference>
<sequence>MFRKVLSLACIILGALIFLYPALNDRYESYQQQKIMNQWQESLQIMDQISTEESEITQSESANPLIGKVEATGSLGAMAPLDAVGAVDSAATNPPSVKPVQPLDLQAAPKPTPLPKNVEGVLRIDKINLKLPILTDATVKNLKVSVASIANTGKAGEVGNYAIAGHRNLTYGKNFNRLDEVDLGDIIQVETGSKQFKYIVEDKQYVLPTDISVLKGNGKDKEITLITCDPMVNPTHRLIIRGKIVESSD</sequence>
<dbReference type="Pfam" id="PF04203">
    <property type="entry name" value="Sortase"/>
    <property type="match status" value="1"/>
</dbReference>
<dbReference type="CDD" id="cd06166">
    <property type="entry name" value="Sortase_D_2"/>
    <property type="match status" value="1"/>
</dbReference>
<keyword evidence="3" id="KW-1185">Reference proteome</keyword>
<protein>
    <submittedName>
        <fullName evidence="2">Sortase</fullName>
    </submittedName>
</protein>
<dbReference type="Gene3D" id="2.40.260.10">
    <property type="entry name" value="Sortase"/>
    <property type="match status" value="1"/>
</dbReference>
<accession>A0ABU6DHD3</accession>
<dbReference type="InterPro" id="IPR023365">
    <property type="entry name" value="Sortase_dom-sf"/>
</dbReference>
<proteinExistence type="predicted"/>
<evidence type="ECO:0000313" key="2">
    <source>
        <dbReference type="EMBL" id="MEB4796790.1"/>
    </source>
</evidence>
<dbReference type="RefSeq" id="WP_127457149.1">
    <property type="nucleotide sequence ID" value="NZ_JAROBY010000040.1"/>
</dbReference>
<dbReference type="InterPro" id="IPR005754">
    <property type="entry name" value="Sortase"/>
</dbReference>
<dbReference type="Proteomes" id="UP001355653">
    <property type="component" value="Unassembled WGS sequence"/>
</dbReference>